<keyword evidence="3" id="KW-1185">Reference proteome</keyword>
<dbReference type="AlphaFoldDB" id="A0AAN8ZZ54"/>
<sequence>MPQAAIGAMPTAAVTQVHNFPGVFLTPQSLVQVQTPFLAQVPGVAGGAPTLQQIIPVTSFVVRPLTEAEQNTLAHQEFQRIWEAQAIRNLALPVRPVASASPTTAPASVSPVPVSAPTVF</sequence>
<evidence type="ECO:0000313" key="3">
    <source>
        <dbReference type="Proteomes" id="UP001381693"/>
    </source>
</evidence>
<dbReference type="EMBL" id="JAXCGZ010017160">
    <property type="protein sequence ID" value="KAK7068664.1"/>
    <property type="molecule type" value="Genomic_DNA"/>
</dbReference>
<accession>A0AAN8ZZ54</accession>
<evidence type="ECO:0000313" key="2">
    <source>
        <dbReference type="EMBL" id="KAK7068664.1"/>
    </source>
</evidence>
<protein>
    <submittedName>
        <fullName evidence="2">Uncharacterized protein</fullName>
    </submittedName>
</protein>
<feature type="region of interest" description="Disordered" evidence="1">
    <location>
        <begin position="100"/>
        <end position="120"/>
    </location>
</feature>
<gene>
    <name evidence="2" type="ORF">SK128_012885</name>
</gene>
<organism evidence="2 3">
    <name type="scientific">Halocaridina rubra</name>
    <name type="common">Hawaiian red shrimp</name>
    <dbReference type="NCBI Taxonomy" id="373956"/>
    <lineage>
        <taxon>Eukaryota</taxon>
        <taxon>Metazoa</taxon>
        <taxon>Ecdysozoa</taxon>
        <taxon>Arthropoda</taxon>
        <taxon>Crustacea</taxon>
        <taxon>Multicrustacea</taxon>
        <taxon>Malacostraca</taxon>
        <taxon>Eumalacostraca</taxon>
        <taxon>Eucarida</taxon>
        <taxon>Decapoda</taxon>
        <taxon>Pleocyemata</taxon>
        <taxon>Caridea</taxon>
        <taxon>Atyoidea</taxon>
        <taxon>Atyidae</taxon>
        <taxon>Halocaridina</taxon>
    </lineage>
</organism>
<comment type="caution">
    <text evidence="2">The sequence shown here is derived from an EMBL/GenBank/DDBJ whole genome shotgun (WGS) entry which is preliminary data.</text>
</comment>
<evidence type="ECO:0000256" key="1">
    <source>
        <dbReference type="SAM" id="MobiDB-lite"/>
    </source>
</evidence>
<reference evidence="2 3" key="1">
    <citation type="submission" date="2023-11" db="EMBL/GenBank/DDBJ databases">
        <title>Halocaridina rubra genome assembly.</title>
        <authorList>
            <person name="Smith C."/>
        </authorList>
    </citation>
    <scope>NUCLEOTIDE SEQUENCE [LARGE SCALE GENOMIC DNA]</scope>
    <source>
        <strain evidence="2">EP-1</strain>
        <tissue evidence="2">Whole</tissue>
    </source>
</reference>
<name>A0AAN8ZZ54_HALRR</name>
<proteinExistence type="predicted"/>
<dbReference type="Proteomes" id="UP001381693">
    <property type="component" value="Unassembled WGS sequence"/>
</dbReference>